<dbReference type="SMART" id="SM00365">
    <property type="entry name" value="LRR_SD22"/>
    <property type="match status" value="4"/>
</dbReference>
<dbReference type="SUPFAM" id="SSF49478">
    <property type="entry name" value="Cna protein B-type domain"/>
    <property type="match status" value="1"/>
</dbReference>
<reference evidence="3 4" key="1">
    <citation type="journal article" date="2017" name="Genome Announc.">
        <title>Draft Genome Sequence of Romboutsia maritimum sp. nov. Strain CCRI-22766(T), Isolated from Coastal Estuarine Mud.</title>
        <authorList>
            <person name="Maheux A.F."/>
            <person name="Boudreau D.K."/>
            <person name="Berube E."/>
            <person name="Boissinot M."/>
            <person name="Raymond F."/>
            <person name="Brodeur S."/>
            <person name="Corbeil J."/>
            <person name="Brightwell G."/>
            <person name="Broda D."/>
            <person name="Omar R.F."/>
            <person name="Bergeron M.G."/>
        </authorList>
    </citation>
    <scope>NUCLEOTIDE SEQUENCE [LARGE SCALE GENOMIC DNA]</scope>
    <source>
        <strain evidence="3 4">CCRI-22766</strain>
    </source>
</reference>
<dbReference type="PANTHER" id="PTHR46652:SF3">
    <property type="entry name" value="LEUCINE-RICH REPEAT-CONTAINING PROTEIN 9"/>
    <property type="match status" value="1"/>
</dbReference>
<dbReference type="Pfam" id="PF12799">
    <property type="entry name" value="LRR_4"/>
    <property type="match status" value="1"/>
</dbReference>
<evidence type="ECO:0008006" key="5">
    <source>
        <dbReference type="Google" id="ProtNLM"/>
    </source>
</evidence>
<gene>
    <name evidence="3" type="ORF">CHF27_010630</name>
</gene>
<organism evidence="3 4">
    <name type="scientific">Romboutsia maritimum</name>
    <dbReference type="NCBI Taxonomy" id="2020948"/>
    <lineage>
        <taxon>Bacteria</taxon>
        <taxon>Bacillati</taxon>
        <taxon>Bacillota</taxon>
        <taxon>Clostridia</taxon>
        <taxon>Peptostreptococcales</taxon>
        <taxon>Peptostreptococcaceae</taxon>
        <taxon>Romboutsia</taxon>
    </lineage>
</organism>
<dbReference type="SUPFAM" id="SSF52075">
    <property type="entry name" value="Outer arm dynein light chain 1"/>
    <property type="match status" value="1"/>
</dbReference>
<keyword evidence="2" id="KW-0677">Repeat</keyword>
<protein>
    <recommendedName>
        <fullName evidence="5">Leucine-rich repeat domain-containing protein</fullName>
    </recommendedName>
</protein>
<dbReference type="AlphaFoldDB" id="A0A371IR44"/>
<proteinExistence type="predicted"/>
<keyword evidence="4" id="KW-1185">Reference proteome</keyword>
<evidence type="ECO:0000256" key="2">
    <source>
        <dbReference type="ARBA" id="ARBA00022737"/>
    </source>
</evidence>
<dbReference type="InterPro" id="IPR001611">
    <property type="entry name" value="Leu-rich_rpt"/>
</dbReference>
<keyword evidence="1" id="KW-0433">Leucine-rich repeat</keyword>
<name>A0A371IR44_9FIRM</name>
<dbReference type="RefSeq" id="WP_095405820.1">
    <property type="nucleotide sequence ID" value="NZ_NOJZ02000022.1"/>
</dbReference>
<dbReference type="PROSITE" id="PS51450">
    <property type="entry name" value="LRR"/>
    <property type="match status" value="5"/>
</dbReference>
<dbReference type="InterPro" id="IPR013783">
    <property type="entry name" value="Ig-like_fold"/>
</dbReference>
<evidence type="ECO:0000313" key="3">
    <source>
        <dbReference type="EMBL" id="RDY22952.1"/>
    </source>
</evidence>
<accession>A0A371IR44</accession>
<sequence>MAKNIDNNWIDKRLKHALAITFKKSEKDITKEFLLTLKELDLSGKSLKKINGLEFATNLKDLDLSKNNIRDIHPLKHLTKLTKLELSENKIDDVSILNNLNKLQNIGLDCNNISSIPNLDNLKNLILINISNNKIKDLSFLSNLRSDNIKVIASEQCIFLNPVSVKYGDDYTLKPLVIWDKNKSVYYDNIQVTGKYEEIETDERPSMLYSISKIIVKNICSNCLIKADFYHEIPFLKSGILSGILVQPIIMKLTNTSFTIENLKKDKVTGSICGKLNLESSKNSLFKINCLKNKIITIIDSNGTKFSTLTNSNGEYKFSNLKQGRYTLLFPFLIGYQYKTQSLYIVNLKEGDNLNLDATIIKE</sequence>
<dbReference type="OrthoDB" id="1748887at2"/>
<evidence type="ECO:0000313" key="4">
    <source>
        <dbReference type="Proteomes" id="UP000243494"/>
    </source>
</evidence>
<dbReference type="InterPro" id="IPR050836">
    <property type="entry name" value="SDS22/Internalin_LRR"/>
</dbReference>
<evidence type="ECO:0000256" key="1">
    <source>
        <dbReference type="ARBA" id="ARBA00022614"/>
    </source>
</evidence>
<dbReference type="PANTHER" id="PTHR46652">
    <property type="entry name" value="LEUCINE-RICH REPEAT AND IQ DOMAIN-CONTAINING PROTEIN 1-RELATED"/>
    <property type="match status" value="1"/>
</dbReference>
<dbReference type="Gene3D" id="2.60.40.10">
    <property type="entry name" value="Immunoglobulins"/>
    <property type="match status" value="1"/>
</dbReference>
<dbReference type="InterPro" id="IPR025875">
    <property type="entry name" value="Leu-rich_rpt_4"/>
</dbReference>
<dbReference type="Gene3D" id="3.80.10.10">
    <property type="entry name" value="Ribonuclease Inhibitor"/>
    <property type="match status" value="1"/>
</dbReference>
<comment type="caution">
    <text evidence="3">The sequence shown here is derived from an EMBL/GenBank/DDBJ whole genome shotgun (WGS) entry which is preliminary data.</text>
</comment>
<dbReference type="EMBL" id="NOJZ02000022">
    <property type="protein sequence ID" value="RDY22952.1"/>
    <property type="molecule type" value="Genomic_DNA"/>
</dbReference>
<dbReference type="InterPro" id="IPR032675">
    <property type="entry name" value="LRR_dom_sf"/>
</dbReference>
<dbReference type="Proteomes" id="UP000243494">
    <property type="component" value="Unassembled WGS sequence"/>
</dbReference>